<dbReference type="Proteomes" id="UP000005876">
    <property type="component" value="Chromosome"/>
</dbReference>
<dbReference type="EMBL" id="CP003107">
    <property type="protein sequence ID" value="AET58097.1"/>
    <property type="molecule type" value="Genomic_DNA"/>
</dbReference>
<accession>G7W3L0</accession>
<reference evidence="1 2" key="3">
    <citation type="journal article" date="2012" name="J. Bacteriol.">
        <title>Genome Sequence of Paenibacillus terrae HPL-003, a Xylanase-Producing Bacterium Isolated from Soil Found in Forest Residue.</title>
        <authorList>
            <person name="Shin S.H."/>
            <person name="Kim S."/>
            <person name="Kim J.Y."/>
            <person name="Song H.Y."/>
            <person name="Cho S.J."/>
            <person name="Kim D.R."/>
            <person name="Lee K.I."/>
            <person name="Lim H.K."/>
            <person name="Park N.J."/>
            <person name="Hwang I.T."/>
            <person name="Yang K.S."/>
        </authorList>
    </citation>
    <scope>NUCLEOTIDE SEQUENCE [LARGE SCALE GENOMIC DNA]</scope>
    <source>
        <strain evidence="1 2">HPL-003</strain>
    </source>
</reference>
<dbReference type="AlphaFoldDB" id="G7W3L0"/>
<proteinExistence type="predicted"/>
<evidence type="ECO:0000313" key="2">
    <source>
        <dbReference type="Proteomes" id="UP000005876"/>
    </source>
</evidence>
<protein>
    <submittedName>
        <fullName evidence="1">Uncharacterized protein</fullName>
    </submittedName>
</protein>
<organism evidence="1 2">
    <name type="scientific">Paenibacillus terrae (strain HPL-003)</name>
    <dbReference type="NCBI Taxonomy" id="985665"/>
    <lineage>
        <taxon>Bacteria</taxon>
        <taxon>Bacillati</taxon>
        <taxon>Bacillota</taxon>
        <taxon>Bacilli</taxon>
        <taxon>Bacillales</taxon>
        <taxon>Paenibacillaceae</taxon>
        <taxon>Paenibacillus</taxon>
    </lineage>
</organism>
<evidence type="ECO:0000313" key="1">
    <source>
        <dbReference type="EMBL" id="AET58097.1"/>
    </source>
</evidence>
<gene>
    <name evidence="1" type="ordered locus">HPL003_06670</name>
</gene>
<reference key="2">
    <citation type="submission" date="2011-11" db="EMBL/GenBank/DDBJ databases">
        <authorList>
            <person name="Shin S.H."/>
            <person name="Kim S."/>
            <person name="Kim J.Y."/>
        </authorList>
    </citation>
    <scope>NUCLEOTIDE SEQUENCE</scope>
    <source>
        <strain>HPL-003</strain>
    </source>
</reference>
<reference evidence="2" key="1">
    <citation type="submission" date="2011-11" db="EMBL/GenBank/DDBJ databases">
        <title>Complete sequence of Paenibacillus terrae HPL-003.</title>
        <authorList>
            <person name="Shin S.H."/>
            <person name="Kim S."/>
            <person name="Kim J.Y."/>
        </authorList>
    </citation>
    <scope>NUCLEOTIDE SEQUENCE [LARGE SCALE GENOMIC DNA]</scope>
    <source>
        <strain evidence="2">HPL-003</strain>
    </source>
</reference>
<name>G7W3L0_PAETH</name>
<dbReference type="KEGG" id="pta:HPL003_06670"/>
<dbReference type="STRING" id="985665.HPL003_06670"/>
<dbReference type="HOGENOM" id="CLU_3120710_0_0_9"/>
<sequence>MNHFSEEEMPATQEKIRLPRDWGNMLRILDEVVRHERSEGQQEKRYIKRK</sequence>